<dbReference type="InterPro" id="IPR001279">
    <property type="entry name" value="Metallo-B-lactamas"/>
</dbReference>
<protein>
    <submittedName>
        <fullName evidence="6">Putative metallo-hydrolase</fullName>
        <ecNumber evidence="6">3.-.-.-</ecNumber>
    </submittedName>
</protein>
<reference evidence="6 7" key="1">
    <citation type="submission" date="2015-10" db="EMBL/GenBank/DDBJ databases">
        <title>Corynebacteirum lowii and Corynebacterium oculi species nova, derived from human clinical disease and and emended description of Corynebacterium mastiditis.</title>
        <authorList>
            <person name="Bernard K."/>
            <person name="Pacheco A.L."/>
            <person name="Mcdougall C."/>
            <person name="Burtx T."/>
            <person name="Weibe D."/>
            <person name="Tyler S."/>
            <person name="Olson A.B."/>
            <person name="Cnockaert M."/>
            <person name="Eguchi H."/>
            <person name="Kuwahara T."/>
            <person name="Nakayama-Imaohji H."/>
            <person name="Boudewijins M."/>
            <person name="Van Hoecke F."/>
            <person name="Bernier A.-M."/>
            <person name="Vandamme P."/>
        </authorList>
    </citation>
    <scope>NUCLEOTIDE SEQUENCE [LARGE SCALE GENOMIC DNA]</scope>
    <source>
        <strain evidence="6 7">NML 130210</strain>
    </source>
</reference>
<comment type="caution">
    <text evidence="6">The sequence shown here is derived from an EMBL/GenBank/DDBJ whole genome shotgun (WGS) entry which is preliminary data.</text>
</comment>
<keyword evidence="3 6" id="KW-0378">Hydrolase</keyword>
<sequence>MEILTLTCGPLQTNCYLALGEAEATVIDPGLGAAALVRREMEGAEVPVTSIVLTHGHIDHIRDAGELSAEFGVPVRVHPADEHMLDRGPLLRELFDVASMVPIRDVDKLGEAVRIAGEEHQVVPAPGHSPGSVLLVGEQVCWSGDVLFCGGIGRTDLPGSDPEAMLNTLRGPVADLPAHLRVLPGHGAETTVSHERATNPHLLRLGS</sequence>
<dbReference type="PANTHER" id="PTHR46233">
    <property type="entry name" value="HYDROXYACYLGLUTATHIONE HYDROLASE GLOC"/>
    <property type="match status" value="1"/>
</dbReference>
<name>A0A0Q0UFJ3_9CORY</name>
<keyword evidence="7" id="KW-1185">Reference proteome</keyword>
<feature type="domain" description="Metallo-beta-lactamase" evidence="5">
    <location>
        <begin position="12"/>
        <end position="186"/>
    </location>
</feature>
<keyword evidence="2" id="KW-0479">Metal-binding</keyword>
<evidence type="ECO:0000256" key="1">
    <source>
        <dbReference type="ARBA" id="ARBA00001947"/>
    </source>
</evidence>
<evidence type="ECO:0000256" key="2">
    <source>
        <dbReference type="ARBA" id="ARBA00022723"/>
    </source>
</evidence>
<accession>A0A0Q0UFJ3</accession>
<dbReference type="InterPro" id="IPR051453">
    <property type="entry name" value="MBL_Glyoxalase_II"/>
</dbReference>
<dbReference type="EMBL" id="LKST01000001">
    <property type="protein sequence ID" value="KQB85471.1"/>
    <property type="molecule type" value="Genomic_DNA"/>
</dbReference>
<dbReference type="Gene3D" id="3.60.15.10">
    <property type="entry name" value="Ribonuclease Z/Hydroxyacylglutathione hydrolase-like"/>
    <property type="match status" value="1"/>
</dbReference>
<dbReference type="Pfam" id="PF00753">
    <property type="entry name" value="Lactamase_B"/>
    <property type="match status" value="1"/>
</dbReference>
<evidence type="ECO:0000256" key="3">
    <source>
        <dbReference type="ARBA" id="ARBA00022801"/>
    </source>
</evidence>
<dbReference type="PANTHER" id="PTHR46233:SF3">
    <property type="entry name" value="HYDROXYACYLGLUTATHIONE HYDROLASE GLOC"/>
    <property type="match status" value="1"/>
</dbReference>
<gene>
    <name evidence="6" type="ORF">Cocul_00617</name>
</gene>
<dbReference type="GO" id="GO:0046872">
    <property type="term" value="F:metal ion binding"/>
    <property type="evidence" value="ECO:0007669"/>
    <property type="project" value="UniProtKB-KW"/>
</dbReference>
<organism evidence="6 7">
    <name type="scientific">Corynebacterium oculi</name>
    <dbReference type="NCBI Taxonomy" id="1544416"/>
    <lineage>
        <taxon>Bacteria</taxon>
        <taxon>Bacillati</taxon>
        <taxon>Actinomycetota</taxon>
        <taxon>Actinomycetes</taxon>
        <taxon>Mycobacteriales</taxon>
        <taxon>Corynebacteriaceae</taxon>
        <taxon>Corynebacterium</taxon>
    </lineage>
</organism>
<keyword evidence="4" id="KW-0862">Zinc</keyword>
<dbReference type="GO" id="GO:0016787">
    <property type="term" value="F:hydrolase activity"/>
    <property type="evidence" value="ECO:0007669"/>
    <property type="project" value="UniProtKB-KW"/>
</dbReference>
<dbReference type="OrthoDB" id="9802991at2"/>
<evidence type="ECO:0000259" key="5">
    <source>
        <dbReference type="SMART" id="SM00849"/>
    </source>
</evidence>
<dbReference type="CDD" id="cd06262">
    <property type="entry name" value="metallo-hydrolase-like_MBL-fold"/>
    <property type="match status" value="1"/>
</dbReference>
<dbReference type="SUPFAM" id="SSF56281">
    <property type="entry name" value="Metallo-hydrolase/oxidoreductase"/>
    <property type="match status" value="1"/>
</dbReference>
<dbReference type="SMART" id="SM00849">
    <property type="entry name" value="Lactamase_B"/>
    <property type="match status" value="1"/>
</dbReference>
<dbReference type="RefSeq" id="WP_055121795.1">
    <property type="nucleotide sequence ID" value="NZ_LKST01000001.1"/>
</dbReference>
<evidence type="ECO:0000313" key="6">
    <source>
        <dbReference type="EMBL" id="KQB85471.1"/>
    </source>
</evidence>
<dbReference type="EC" id="3.-.-.-" evidence="6"/>
<dbReference type="PATRIC" id="fig|1544416.3.peg.616"/>
<evidence type="ECO:0000313" key="7">
    <source>
        <dbReference type="Proteomes" id="UP000050517"/>
    </source>
</evidence>
<proteinExistence type="predicted"/>
<dbReference type="STRING" id="1544416.Cocul_00617"/>
<dbReference type="Proteomes" id="UP000050517">
    <property type="component" value="Unassembled WGS sequence"/>
</dbReference>
<comment type="cofactor">
    <cofactor evidence="1">
        <name>Zn(2+)</name>
        <dbReference type="ChEBI" id="CHEBI:29105"/>
    </cofactor>
</comment>
<evidence type="ECO:0000256" key="4">
    <source>
        <dbReference type="ARBA" id="ARBA00022833"/>
    </source>
</evidence>
<dbReference type="InterPro" id="IPR036866">
    <property type="entry name" value="RibonucZ/Hydroxyglut_hydro"/>
</dbReference>
<dbReference type="AlphaFoldDB" id="A0A0Q0UFJ3"/>